<dbReference type="RefSeq" id="WP_343060692.1">
    <property type="nucleotide sequence ID" value="NZ_JACHEU010000001.1"/>
</dbReference>
<keyword evidence="3" id="KW-1185">Reference proteome</keyword>
<sequence length="98" mass="10756">MTDEQMTPIGGERNPLRGENIATFDRPRLRRKDVPSYLAHRHGIDIAVSTLCKLATIGGGPAMQYAGRIPLYHVDDLDAWAAARLSKPVTSTAERGIE</sequence>
<comment type="caution">
    <text evidence="2">The sequence shown here is derived from an EMBL/GenBank/DDBJ whole genome shotgun (WGS) entry which is preliminary data.</text>
</comment>
<dbReference type="EMBL" id="JACHEU010000001">
    <property type="protein sequence ID" value="MBB6011905.1"/>
    <property type="molecule type" value="Genomic_DNA"/>
</dbReference>
<feature type="region of interest" description="Disordered" evidence="1">
    <location>
        <begin position="1"/>
        <end position="23"/>
    </location>
</feature>
<dbReference type="Proteomes" id="UP000533306">
    <property type="component" value="Unassembled WGS sequence"/>
</dbReference>
<name>A0A7W9S0Z8_9HYPH</name>
<evidence type="ECO:0000313" key="2">
    <source>
        <dbReference type="EMBL" id="MBB6011905.1"/>
    </source>
</evidence>
<proteinExistence type="predicted"/>
<protein>
    <submittedName>
        <fullName evidence="2">Uncharacterized protein</fullName>
    </submittedName>
</protein>
<reference evidence="2 3" key="1">
    <citation type="submission" date="2020-08" db="EMBL/GenBank/DDBJ databases">
        <title>Genomic Encyclopedia of Type Strains, Phase IV (KMG-IV): sequencing the most valuable type-strain genomes for metagenomic binning, comparative biology and taxonomic classification.</title>
        <authorList>
            <person name="Goeker M."/>
        </authorList>
    </citation>
    <scope>NUCLEOTIDE SEQUENCE [LARGE SCALE GENOMIC DNA]</scope>
    <source>
        <strain evidence="2 3">DSM 11099</strain>
    </source>
</reference>
<gene>
    <name evidence="2" type="ORF">HNR59_001250</name>
</gene>
<organism evidence="2 3">
    <name type="scientific">Aquamicrobium lusatiense</name>
    <dbReference type="NCBI Taxonomy" id="89772"/>
    <lineage>
        <taxon>Bacteria</taxon>
        <taxon>Pseudomonadati</taxon>
        <taxon>Pseudomonadota</taxon>
        <taxon>Alphaproteobacteria</taxon>
        <taxon>Hyphomicrobiales</taxon>
        <taxon>Phyllobacteriaceae</taxon>
        <taxon>Aquamicrobium</taxon>
    </lineage>
</organism>
<dbReference type="AlphaFoldDB" id="A0A7W9S0Z8"/>
<accession>A0A7W9S0Z8</accession>
<evidence type="ECO:0000256" key="1">
    <source>
        <dbReference type="SAM" id="MobiDB-lite"/>
    </source>
</evidence>
<evidence type="ECO:0000313" key="3">
    <source>
        <dbReference type="Proteomes" id="UP000533306"/>
    </source>
</evidence>